<evidence type="ECO:0000313" key="1">
    <source>
        <dbReference type="EMBL" id="EJZ43759.1"/>
    </source>
</evidence>
<keyword evidence="2" id="KW-1185">Reference proteome</keyword>
<evidence type="ECO:0000313" key="2">
    <source>
        <dbReference type="Proteomes" id="UP000018720"/>
    </source>
</evidence>
<proteinExistence type="predicted"/>
<protein>
    <submittedName>
        <fullName evidence="1">Toxin-antitoxin system, antitoxin component, ribbon-helix-helix domain protein</fullName>
    </submittedName>
</protein>
<gene>
    <name evidence="1" type="ORF">LEP1GSC178_2340</name>
</gene>
<accession>A0ABN0HDK4</accession>
<name>A0ABN0HDK4_9LEPT</name>
<dbReference type="Proteomes" id="UP000018720">
    <property type="component" value="Unassembled WGS sequence"/>
</dbReference>
<organism evidence="1 2">
    <name type="scientific">Leptospira licerasiae str. MMD4847</name>
    <dbReference type="NCBI Taxonomy" id="1049971"/>
    <lineage>
        <taxon>Bacteria</taxon>
        <taxon>Pseudomonadati</taxon>
        <taxon>Spirochaetota</taxon>
        <taxon>Spirochaetia</taxon>
        <taxon>Leptospirales</taxon>
        <taxon>Leptospiraceae</taxon>
        <taxon>Leptospira</taxon>
    </lineage>
</organism>
<sequence>MSKTPFELGEDLFGKYSADNKQLSQDRKSVLKEILKDKNEKRRSR</sequence>
<dbReference type="EMBL" id="AHOM02000001">
    <property type="protein sequence ID" value="EJZ43759.1"/>
    <property type="molecule type" value="Genomic_DNA"/>
</dbReference>
<reference evidence="1 2" key="1">
    <citation type="submission" date="2012-08" db="EMBL/GenBank/DDBJ databases">
        <authorList>
            <person name="Harkins D.M."/>
            <person name="Durkin A.S."/>
            <person name="Selengut J.D."/>
            <person name="Sanka R."/>
            <person name="DePew J."/>
            <person name="Purushe J."/>
            <person name="Matthias M.A."/>
            <person name="Vinetz J.M."/>
            <person name="Sutton G.G."/>
            <person name="Nelson W.C."/>
            <person name="Fouts D.E."/>
        </authorList>
    </citation>
    <scope>NUCLEOTIDE SEQUENCE [LARGE SCALE GENOMIC DNA]</scope>
    <source>
        <strain evidence="1 2">MMD4847</strain>
    </source>
</reference>
<comment type="caution">
    <text evidence="1">The sequence shown here is derived from an EMBL/GenBank/DDBJ whole genome shotgun (WGS) entry which is preliminary data.</text>
</comment>